<keyword evidence="2 6" id="KW-0378">Hydrolase</keyword>
<keyword evidence="8" id="KW-1133">Transmembrane helix</keyword>
<evidence type="ECO:0000256" key="3">
    <source>
        <dbReference type="PIRSR" id="PIRSR623088-1"/>
    </source>
</evidence>
<dbReference type="CDD" id="cd00077">
    <property type="entry name" value="HDc"/>
    <property type="match status" value="1"/>
</dbReference>
<comment type="similarity">
    <text evidence="6">Belongs to the cyclic nucleotide phosphodiesterase family.</text>
</comment>
<evidence type="ECO:0000313" key="10">
    <source>
        <dbReference type="EMBL" id="OEH75163.1"/>
    </source>
</evidence>
<feature type="binding site" evidence="5">
    <location>
        <position position="538"/>
    </location>
    <ligand>
        <name>Zn(2+)</name>
        <dbReference type="ChEBI" id="CHEBI:29105"/>
        <label>2</label>
    </ligand>
</feature>
<evidence type="ECO:0000256" key="2">
    <source>
        <dbReference type="ARBA" id="ARBA00022801"/>
    </source>
</evidence>
<dbReference type="Pfam" id="PF00233">
    <property type="entry name" value="PDEase_I"/>
    <property type="match status" value="1"/>
</dbReference>
<dbReference type="GO" id="GO:0007165">
    <property type="term" value="P:signal transduction"/>
    <property type="evidence" value="ECO:0007669"/>
    <property type="project" value="InterPro"/>
</dbReference>
<dbReference type="AlphaFoldDB" id="A0A1D3CVD0"/>
<evidence type="ECO:0000256" key="6">
    <source>
        <dbReference type="RuleBase" id="RU363067"/>
    </source>
</evidence>
<dbReference type="EMBL" id="JROU02001807">
    <property type="protein sequence ID" value="OEH75163.1"/>
    <property type="molecule type" value="Genomic_DNA"/>
</dbReference>
<dbReference type="InterPro" id="IPR003607">
    <property type="entry name" value="HD/PDEase_dom"/>
</dbReference>
<keyword evidence="1 5" id="KW-0479">Metal-binding</keyword>
<feature type="transmembrane region" description="Helical" evidence="8">
    <location>
        <begin position="271"/>
        <end position="296"/>
    </location>
</feature>
<reference evidence="10 11" key="1">
    <citation type="journal article" date="2016" name="BMC Genomics">
        <title>Comparative genomics reveals Cyclospora cayetanensis possesses coccidia-like metabolism and invasion components but unique surface antigens.</title>
        <authorList>
            <person name="Liu S."/>
            <person name="Wang L."/>
            <person name="Zheng H."/>
            <person name="Xu Z."/>
            <person name="Roellig D.M."/>
            <person name="Li N."/>
            <person name="Frace M.A."/>
            <person name="Tang K."/>
            <person name="Arrowood M.J."/>
            <person name="Moss D.M."/>
            <person name="Zhang L."/>
            <person name="Feng Y."/>
            <person name="Xiao L."/>
        </authorList>
    </citation>
    <scope>NUCLEOTIDE SEQUENCE [LARGE SCALE GENOMIC DNA]</scope>
    <source>
        <strain evidence="10 11">CHN_HEN01</strain>
    </source>
</reference>
<protein>
    <recommendedName>
        <fullName evidence="6">Phosphodiesterase</fullName>
        <ecNumber evidence="6">3.1.4.-</ecNumber>
    </recommendedName>
</protein>
<evidence type="ECO:0000256" key="8">
    <source>
        <dbReference type="SAM" id="Phobius"/>
    </source>
</evidence>
<comment type="cofactor">
    <cofactor evidence="6">
        <name>a divalent metal cation</name>
        <dbReference type="ChEBI" id="CHEBI:60240"/>
    </cofactor>
    <text evidence="6">Binds 2 divalent metal cations per subunit. Site 1 may preferentially bind zinc ions, while site 2 has a preference for magnesium and/or manganese ions.</text>
</comment>
<dbReference type="InterPro" id="IPR036971">
    <property type="entry name" value="PDEase_catalytic_dom_sf"/>
</dbReference>
<keyword evidence="8" id="KW-0472">Membrane</keyword>
<feature type="region of interest" description="Disordered" evidence="7">
    <location>
        <begin position="1"/>
        <end position="50"/>
    </location>
</feature>
<feature type="compositionally biased region" description="Basic and acidic residues" evidence="7">
    <location>
        <begin position="103"/>
        <end position="127"/>
    </location>
</feature>
<evidence type="ECO:0000259" key="9">
    <source>
        <dbReference type="PROSITE" id="PS51845"/>
    </source>
</evidence>
<dbReference type="VEuPathDB" id="ToxoDB:LOC34619380"/>
<feature type="binding site" evidence="4">
    <location>
        <begin position="497"/>
        <end position="501"/>
    </location>
    <ligand>
        <name>AMP</name>
        <dbReference type="ChEBI" id="CHEBI:456215"/>
    </ligand>
</feature>
<proteinExistence type="inferred from homology"/>
<dbReference type="Gene3D" id="1.10.1300.10">
    <property type="entry name" value="3'5'-cyclic nucleotide phosphodiesterase, catalytic domain"/>
    <property type="match status" value="1"/>
</dbReference>
<feature type="binding site" evidence="5">
    <location>
        <position position="537"/>
    </location>
    <ligand>
        <name>Zn(2+)</name>
        <dbReference type="ChEBI" id="CHEBI:29105"/>
        <label>1</label>
    </ligand>
</feature>
<feature type="binding site" evidence="5">
    <location>
        <position position="650"/>
    </location>
    <ligand>
        <name>Zn(2+)</name>
        <dbReference type="ChEBI" id="CHEBI:29105"/>
        <label>1</label>
    </ligand>
</feature>
<evidence type="ECO:0000256" key="4">
    <source>
        <dbReference type="PIRSR" id="PIRSR623088-2"/>
    </source>
</evidence>
<evidence type="ECO:0000256" key="1">
    <source>
        <dbReference type="ARBA" id="ARBA00022723"/>
    </source>
</evidence>
<evidence type="ECO:0000256" key="5">
    <source>
        <dbReference type="PIRSR" id="PIRSR623088-3"/>
    </source>
</evidence>
<keyword evidence="11" id="KW-1185">Reference proteome</keyword>
<organism evidence="10 11">
    <name type="scientific">Cyclospora cayetanensis</name>
    <dbReference type="NCBI Taxonomy" id="88456"/>
    <lineage>
        <taxon>Eukaryota</taxon>
        <taxon>Sar</taxon>
        <taxon>Alveolata</taxon>
        <taxon>Apicomplexa</taxon>
        <taxon>Conoidasida</taxon>
        <taxon>Coccidia</taxon>
        <taxon>Eucoccidiorida</taxon>
        <taxon>Eimeriorina</taxon>
        <taxon>Eimeriidae</taxon>
        <taxon>Cyclospora</taxon>
    </lineage>
</organism>
<dbReference type="GO" id="GO:0004114">
    <property type="term" value="F:3',5'-cyclic-nucleotide phosphodiesterase activity"/>
    <property type="evidence" value="ECO:0007669"/>
    <property type="project" value="InterPro"/>
</dbReference>
<dbReference type="EC" id="3.1.4.-" evidence="6"/>
<feature type="binding site" evidence="5">
    <location>
        <position position="501"/>
    </location>
    <ligand>
        <name>Zn(2+)</name>
        <dbReference type="ChEBI" id="CHEBI:29105"/>
        <label>1</label>
    </ligand>
</feature>
<feature type="binding site" evidence="5">
    <location>
        <position position="538"/>
    </location>
    <ligand>
        <name>Zn(2+)</name>
        <dbReference type="ChEBI" id="CHEBI:29105"/>
        <label>1</label>
    </ligand>
</feature>
<evidence type="ECO:0000256" key="7">
    <source>
        <dbReference type="SAM" id="MobiDB-lite"/>
    </source>
</evidence>
<gene>
    <name evidence="10" type="ORF">cyc_02540</name>
</gene>
<feature type="region of interest" description="Disordered" evidence="7">
    <location>
        <begin position="103"/>
        <end position="184"/>
    </location>
</feature>
<dbReference type="InParanoid" id="A0A1D3CVD0"/>
<feature type="region of interest" description="Disordered" evidence="7">
    <location>
        <begin position="66"/>
        <end position="87"/>
    </location>
</feature>
<feature type="active site" description="Proton donor" evidence="3">
    <location>
        <position position="497"/>
    </location>
</feature>
<dbReference type="PRINTS" id="PR00387">
    <property type="entry name" value="PDIESTERASE1"/>
</dbReference>
<feature type="domain" description="PDEase" evidence="9">
    <location>
        <begin position="422"/>
        <end position="755"/>
    </location>
</feature>
<feature type="transmembrane region" description="Helical" evidence="8">
    <location>
        <begin position="308"/>
        <end position="326"/>
    </location>
</feature>
<dbReference type="SUPFAM" id="SSF109604">
    <property type="entry name" value="HD-domain/PDEase-like"/>
    <property type="match status" value="1"/>
</dbReference>
<dbReference type="PANTHER" id="PTHR11347">
    <property type="entry name" value="CYCLIC NUCLEOTIDE PHOSPHODIESTERASE"/>
    <property type="match status" value="1"/>
</dbReference>
<dbReference type="InterPro" id="IPR023088">
    <property type="entry name" value="PDEase"/>
</dbReference>
<feature type="transmembrane region" description="Helical" evidence="8">
    <location>
        <begin position="244"/>
        <end position="265"/>
    </location>
</feature>
<dbReference type="GO" id="GO:0046872">
    <property type="term" value="F:metal ion binding"/>
    <property type="evidence" value="ECO:0007669"/>
    <property type="project" value="UniProtKB-KW"/>
</dbReference>
<sequence length="762" mass="86487">MRRVPDGESPEEAPKGTTAQSQPPQQFFDHSSTTSAFFRSSEPLRGESVLGRGREEYASCSTGFANFESTQPHVLRSPPSERSRGPRFNAFVDVVYYDSKASQQEDIRGRTEASRLSESDEAQRHTDFSPAGSSEEAEECVPPLVRRPAPPSGGSTGLMGQSDTAHSEREGEFFRSSSDIENEGTPLQRELDSIKLPCSSYLPRCVKLGLTYIVAINRDSFLETKAVRVAITASSIKTVRLGTLGLFSYNCMGLAEAVVLLLIPYHLASIRYAFCFWLTLVVMVWAVPICGLSAKLAAEIFQDKEEGFWFWSPTLYFVLMIFAIVMDQSCFLHEQKRRVLFWKLKTADDRLELLEDQIFHKRKRKQAKVPSTPLESVLNNIDLIQGLLLSFQDLDEEKERVHFLLNEARHNLTLTDNIYQFNAETCSDTLRESLSKVGLDWNFSCITLGIISHRPIFDVGYTILSPFSLSPDVSLDRKALSNFLQELNDHYKDNPYHNALHGATVCHMTLCLLEMLSVRDIMSDFEDVSACIASLSHDVGHPGRNNNFMIAANTPLAITYNDESVLENHHAALTFRILSKPQCNILEKVSQEGYRLIRKLVIGWILETDMKKHFDHIASFRTRRMNAEFSLVNNEEDRSRTISMCIKAADLGHAATDWEQHQEWCRRVYIEFYEQGDEEAEMGLPKSFLCDRSVHDKEFLPAQIGFITFVVKPLYEELKAMDDTLQLPHEQELSKICIANLEANVALWQKKEKEAQSIAQEN</sequence>
<feature type="binding site" evidence="4">
    <location>
        <position position="538"/>
    </location>
    <ligand>
        <name>AMP</name>
        <dbReference type="ChEBI" id="CHEBI:456215"/>
    </ligand>
</feature>
<feature type="compositionally biased region" description="Polar residues" evidence="7">
    <location>
        <begin position="17"/>
        <end position="38"/>
    </location>
</feature>
<name>A0A1D3CVD0_9EIME</name>
<dbReference type="InterPro" id="IPR023174">
    <property type="entry name" value="PDEase_CS"/>
</dbReference>
<comment type="caution">
    <text evidence="10">The sequence shown here is derived from an EMBL/GenBank/DDBJ whole genome shotgun (WGS) entry which is preliminary data.</text>
</comment>
<dbReference type="VEuPathDB" id="ToxoDB:cyc_02540"/>
<dbReference type="Proteomes" id="UP000095192">
    <property type="component" value="Unassembled WGS sequence"/>
</dbReference>
<feature type="binding site" evidence="4">
    <location>
        <position position="650"/>
    </location>
    <ligand>
        <name>AMP</name>
        <dbReference type="ChEBI" id="CHEBI:456215"/>
    </ligand>
</feature>
<dbReference type="PROSITE" id="PS51845">
    <property type="entry name" value="PDEASE_I_2"/>
    <property type="match status" value="1"/>
</dbReference>
<dbReference type="InterPro" id="IPR002073">
    <property type="entry name" value="PDEase_catalytic_dom"/>
</dbReference>
<dbReference type="PROSITE" id="PS00126">
    <property type="entry name" value="PDEASE_I_1"/>
    <property type="match status" value="1"/>
</dbReference>
<evidence type="ECO:0000313" key="11">
    <source>
        <dbReference type="Proteomes" id="UP000095192"/>
    </source>
</evidence>
<dbReference type="FunCoup" id="A0A1D3CVD0">
    <property type="interactions" value="18"/>
</dbReference>
<accession>A0A1D3CVD0</accession>
<feature type="binding site" evidence="4">
    <location>
        <position position="703"/>
    </location>
    <ligand>
        <name>AMP</name>
        <dbReference type="ChEBI" id="CHEBI:456215"/>
    </ligand>
</feature>
<keyword evidence="8" id="KW-0812">Transmembrane</keyword>